<gene>
    <name evidence="12" type="ORF">PMEA_00015110</name>
</gene>
<evidence type="ECO:0000313" key="12">
    <source>
        <dbReference type="EMBL" id="CAH3133486.1"/>
    </source>
</evidence>
<evidence type="ECO:0000256" key="7">
    <source>
        <dbReference type="ARBA" id="ARBA00023170"/>
    </source>
</evidence>
<dbReference type="PROSITE" id="PS50262">
    <property type="entry name" value="G_PROTEIN_RECEP_F1_2"/>
    <property type="match status" value="1"/>
</dbReference>
<evidence type="ECO:0000256" key="8">
    <source>
        <dbReference type="ARBA" id="ARBA00023180"/>
    </source>
</evidence>
<sequence length="298" mass="33569">MAIKNLTGRGTETKTIQELLCFPAFIGGLQQQQLICLATVNIFLSVTSFLGNCLILVALHRVSFLHPPSKLLYRNLATTDLLVGLVSQPLSATYWISLVYEHWSLCRYANSAAYITSYALCSVSLMTMTAISLDRLLALLIGLRYKQIVTLRHTGIILIIFWALSIVAVLLYAVEYRITEWYGRIVIPSCQVISILSYMKIFCTLRQYHAQILDHVQQEPSQPNALNIARYRKAVCSALWVQLALVACYLPYGVVEIVINHTKAYSLHLVIVRGVAVVLVHFNSTLNPFLYCWKIGEV</sequence>
<comment type="subcellular location">
    <subcellularLocation>
        <location evidence="1">Cell membrane</location>
        <topology evidence="1">Multi-pass membrane protein</topology>
    </subcellularLocation>
</comment>
<evidence type="ECO:0000313" key="13">
    <source>
        <dbReference type="Proteomes" id="UP001159428"/>
    </source>
</evidence>
<dbReference type="PANTHER" id="PTHR24246">
    <property type="entry name" value="OLFACTORY RECEPTOR AND ADENOSINE RECEPTOR"/>
    <property type="match status" value="1"/>
</dbReference>
<evidence type="ECO:0000256" key="1">
    <source>
        <dbReference type="ARBA" id="ARBA00004651"/>
    </source>
</evidence>
<feature type="transmembrane region" description="Helical" evidence="10">
    <location>
        <begin position="112"/>
        <end position="133"/>
    </location>
</feature>
<keyword evidence="9" id="KW-0807">Transducer</keyword>
<keyword evidence="8" id="KW-0325">Glycoprotein</keyword>
<dbReference type="Pfam" id="PF00001">
    <property type="entry name" value="7tm_1"/>
    <property type="match status" value="1"/>
</dbReference>
<feature type="non-terminal residue" evidence="12">
    <location>
        <position position="298"/>
    </location>
</feature>
<feature type="domain" description="G-protein coupled receptors family 1 profile" evidence="11">
    <location>
        <begin position="51"/>
        <end position="291"/>
    </location>
</feature>
<reference evidence="12 13" key="1">
    <citation type="submission" date="2022-05" db="EMBL/GenBank/DDBJ databases">
        <authorList>
            <consortium name="Genoscope - CEA"/>
            <person name="William W."/>
        </authorList>
    </citation>
    <scope>NUCLEOTIDE SEQUENCE [LARGE SCALE GENOMIC DNA]</scope>
</reference>
<keyword evidence="7" id="KW-0675">Receptor</keyword>
<dbReference type="EMBL" id="CALNXJ010000027">
    <property type="protein sequence ID" value="CAH3133486.1"/>
    <property type="molecule type" value="Genomic_DNA"/>
</dbReference>
<dbReference type="SUPFAM" id="SSF81321">
    <property type="entry name" value="Family A G protein-coupled receptor-like"/>
    <property type="match status" value="1"/>
</dbReference>
<evidence type="ECO:0000256" key="4">
    <source>
        <dbReference type="ARBA" id="ARBA00022989"/>
    </source>
</evidence>
<keyword evidence="4 10" id="KW-1133">Transmembrane helix</keyword>
<evidence type="ECO:0000256" key="10">
    <source>
        <dbReference type="SAM" id="Phobius"/>
    </source>
</evidence>
<proteinExistence type="predicted"/>
<keyword evidence="2" id="KW-1003">Cell membrane</keyword>
<dbReference type="AlphaFoldDB" id="A0AAU9X1L1"/>
<organism evidence="12 13">
    <name type="scientific">Pocillopora meandrina</name>
    <dbReference type="NCBI Taxonomy" id="46732"/>
    <lineage>
        <taxon>Eukaryota</taxon>
        <taxon>Metazoa</taxon>
        <taxon>Cnidaria</taxon>
        <taxon>Anthozoa</taxon>
        <taxon>Hexacorallia</taxon>
        <taxon>Scleractinia</taxon>
        <taxon>Astrocoeniina</taxon>
        <taxon>Pocilloporidae</taxon>
        <taxon>Pocillopora</taxon>
    </lineage>
</organism>
<evidence type="ECO:0000256" key="9">
    <source>
        <dbReference type="ARBA" id="ARBA00023224"/>
    </source>
</evidence>
<dbReference type="InterPro" id="IPR000276">
    <property type="entry name" value="GPCR_Rhodpsn"/>
</dbReference>
<comment type="caution">
    <text evidence="12">The sequence shown here is derived from an EMBL/GenBank/DDBJ whole genome shotgun (WGS) entry which is preliminary data.</text>
</comment>
<evidence type="ECO:0000259" key="11">
    <source>
        <dbReference type="PROSITE" id="PS50262"/>
    </source>
</evidence>
<evidence type="ECO:0000256" key="3">
    <source>
        <dbReference type="ARBA" id="ARBA00022692"/>
    </source>
</evidence>
<name>A0AAU9X1L1_9CNID</name>
<evidence type="ECO:0000256" key="6">
    <source>
        <dbReference type="ARBA" id="ARBA00023136"/>
    </source>
</evidence>
<dbReference type="PANTHER" id="PTHR24246:SF27">
    <property type="entry name" value="ADENOSINE RECEPTOR, ISOFORM A"/>
    <property type="match status" value="1"/>
</dbReference>
<dbReference type="PRINTS" id="PR00237">
    <property type="entry name" value="GPCRRHODOPSN"/>
</dbReference>
<dbReference type="Gene3D" id="1.20.1070.10">
    <property type="entry name" value="Rhodopsin 7-helix transmembrane proteins"/>
    <property type="match status" value="1"/>
</dbReference>
<dbReference type="GO" id="GO:0004930">
    <property type="term" value="F:G protein-coupled receptor activity"/>
    <property type="evidence" value="ECO:0007669"/>
    <property type="project" value="UniProtKB-KW"/>
</dbReference>
<keyword evidence="5" id="KW-0297">G-protein coupled receptor</keyword>
<evidence type="ECO:0000256" key="5">
    <source>
        <dbReference type="ARBA" id="ARBA00023040"/>
    </source>
</evidence>
<feature type="transmembrane region" description="Helical" evidence="10">
    <location>
        <begin position="81"/>
        <end position="100"/>
    </location>
</feature>
<keyword evidence="6 10" id="KW-0472">Membrane</keyword>
<feature type="transmembrane region" description="Helical" evidence="10">
    <location>
        <begin position="234"/>
        <end position="252"/>
    </location>
</feature>
<dbReference type="Proteomes" id="UP001159428">
    <property type="component" value="Unassembled WGS sequence"/>
</dbReference>
<feature type="transmembrane region" description="Helical" evidence="10">
    <location>
        <begin position="264"/>
        <end position="282"/>
    </location>
</feature>
<feature type="transmembrane region" description="Helical" evidence="10">
    <location>
        <begin position="153"/>
        <end position="174"/>
    </location>
</feature>
<dbReference type="GO" id="GO:0005886">
    <property type="term" value="C:plasma membrane"/>
    <property type="evidence" value="ECO:0007669"/>
    <property type="project" value="UniProtKB-SubCell"/>
</dbReference>
<protein>
    <recommendedName>
        <fullName evidence="11">G-protein coupled receptors family 1 profile domain-containing protein</fullName>
    </recommendedName>
</protein>
<dbReference type="CDD" id="cd00637">
    <property type="entry name" value="7tm_classA_rhodopsin-like"/>
    <property type="match status" value="1"/>
</dbReference>
<keyword evidence="13" id="KW-1185">Reference proteome</keyword>
<keyword evidence="3 10" id="KW-0812">Transmembrane</keyword>
<feature type="transmembrane region" description="Helical" evidence="10">
    <location>
        <begin position="34"/>
        <end position="61"/>
    </location>
</feature>
<dbReference type="InterPro" id="IPR017452">
    <property type="entry name" value="GPCR_Rhodpsn_7TM"/>
</dbReference>
<evidence type="ECO:0000256" key="2">
    <source>
        <dbReference type="ARBA" id="ARBA00022475"/>
    </source>
</evidence>
<accession>A0AAU9X1L1</accession>